<name>A0ABS9SZW7_9ACTN</name>
<gene>
    <name evidence="4" type="ORF">MMA15_15390</name>
</gene>
<keyword evidence="5" id="KW-1185">Reference proteome</keyword>
<reference evidence="4" key="2">
    <citation type="journal article" date="2023" name="Int. J. Syst. Evol. Microbiol.">
        <title>Streptomyces marispadix sp. nov., isolated from marine beach sediment of the Northern Coast of Portugal.</title>
        <authorList>
            <person name="dos Santos J.D.N."/>
            <person name="Vitorino I.R."/>
            <person name="Kallscheuer N."/>
            <person name="Srivastava A."/>
            <person name="Krautwurst S."/>
            <person name="Marz M."/>
            <person name="Jogler C."/>
            <person name="Lobo Da Cunha A."/>
            <person name="Catita J."/>
            <person name="Goncalves H."/>
            <person name="Gonzalez I."/>
            <person name="Reyes F."/>
            <person name="Lage O.M."/>
        </authorList>
    </citation>
    <scope>NUCLEOTIDE SEQUENCE</scope>
    <source>
        <strain evidence="4">M600PL45_2</strain>
    </source>
</reference>
<feature type="domain" description="NACHT" evidence="3">
    <location>
        <begin position="109"/>
        <end position="264"/>
    </location>
</feature>
<accession>A0ABS9SZW7</accession>
<feature type="transmembrane region" description="Helical" evidence="2">
    <location>
        <begin position="531"/>
        <end position="551"/>
    </location>
</feature>
<feature type="transmembrane region" description="Helical" evidence="2">
    <location>
        <begin position="429"/>
        <end position="448"/>
    </location>
</feature>
<feature type="transmembrane region" description="Helical" evidence="2">
    <location>
        <begin position="469"/>
        <end position="487"/>
    </location>
</feature>
<organism evidence="4 5">
    <name type="scientific">Streptomyces marispadix</name>
    <dbReference type="NCBI Taxonomy" id="2922868"/>
    <lineage>
        <taxon>Bacteria</taxon>
        <taxon>Bacillati</taxon>
        <taxon>Actinomycetota</taxon>
        <taxon>Actinomycetes</taxon>
        <taxon>Kitasatosporales</taxon>
        <taxon>Streptomycetaceae</taxon>
        <taxon>Streptomyces</taxon>
    </lineage>
</organism>
<dbReference type="InterPro" id="IPR027417">
    <property type="entry name" value="P-loop_NTPase"/>
</dbReference>
<keyword evidence="2" id="KW-0812">Transmembrane</keyword>
<keyword evidence="2" id="KW-0472">Membrane</keyword>
<protein>
    <submittedName>
        <fullName evidence="4">NACHT domain-containing protein</fullName>
    </submittedName>
</protein>
<evidence type="ECO:0000313" key="4">
    <source>
        <dbReference type="EMBL" id="MCH6161723.1"/>
    </source>
</evidence>
<dbReference type="RefSeq" id="WP_241060341.1">
    <property type="nucleotide sequence ID" value="NZ_JAKWJU010000002.1"/>
</dbReference>
<comment type="caution">
    <text evidence="4">The sequence shown here is derived from an EMBL/GenBank/DDBJ whole genome shotgun (WGS) entry which is preliminary data.</text>
</comment>
<dbReference type="SUPFAM" id="SSF52540">
    <property type="entry name" value="P-loop containing nucleoside triphosphate hydrolases"/>
    <property type="match status" value="1"/>
</dbReference>
<evidence type="ECO:0000313" key="5">
    <source>
        <dbReference type="Proteomes" id="UP001166784"/>
    </source>
</evidence>
<feature type="region of interest" description="Disordered" evidence="1">
    <location>
        <begin position="643"/>
        <end position="700"/>
    </location>
</feature>
<feature type="transmembrane region" description="Helical" evidence="2">
    <location>
        <begin position="493"/>
        <end position="511"/>
    </location>
</feature>
<dbReference type="EMBL" id="JAKWJU010000002">
    <property type="protein sequence ID" value="MCH6161723.1"/>
    <property type="molecule type" value="Genomic_DNA"/>
</dbReference>
<feature type="transmembrane region" description="Helical" evidence="2">
    <location>
        <begin position="391"/>
        <end position="417"/>
    </location>
</feature>
<evidence type="ECO:0000256" key="1">
    <source>
        <dbReference type="SAM" id="MobiDB-lite"/>
    </source>
</evidence>
<sequence length="700" mass="74239">MEQRGVHNSFSGSATYVIQAGNIFGDVRFHGAPAETAQDAAARELARAVHARWRDEAAARGLADRARPAVRWTAERAAADHEANVGAAVPERGDGLSALTGAYRALPARRLVILGGPGAGKTSLAVLLMLELLRAWTSDAPVPVIVPAGSWDPEREHLHTWFARRVHQDYGTRRLDRRAVRELVRDLRVLPVIDGFDELPAPARTKALAGLNRALGDDAPLILTSRTAEYAQAAGTEEVLASAAVVRAEPVTASAAADYLRRTSHPERLGRWEELLATLAADDGHPVVRALSSPLMLWLTRTVYAGPGAAPGELLDRSRFPDAAAVERHLLDSLVPAVFPAGPASPDGPRGARSRGPARAERWLRFLAAHLTRLGTREFAWWQLHRARLPALLGVPALFAGVGLLLFGMAGLTAWVTGGAAQREAVAEGASGSLVLALLGAVVHRVLLATRGDMPQRPVNLLRRRRPQLAALLAVVVGFAAAVQFLLRDGPLAVLAIVLPGLLMLVLGVPADPERAFGPVELLDEQRRSTVLTLSLVSPALGAVGAAVAGGDATTLTAAWVVGSVGAAGTLVVLSPWSHWLLTRALLASVGRCPGGWWRSSARRTGWACCGRRPVRTSSGTRCCRNGSPYKYAGAWPGGARCRGRAGRNATADRPLQQGADRPPQQAMCGSSGRRRHGGPGRGPRATHCRGPSPRCVSSR</sequence>
<keyword evidence="2" id="KW-1133">Transmembrane helix</keyword>
<feature type="transmembrane region" description="Helical" evidence="2">
    <location>
        <begin position="557"/>
        <end position="577"/>
    </location>
</feature>
<reference evidence="4" key="1">
    <citation type="submission" date="2022-03" db="EMBL/GenBank/DDBJ databases">
        <authorList>
            <person name="Santos J.D.N."/>
            <person name="Kallscheuer N."/>
            <person name="Jogler C."/>
            <person name="Lage O.M."/>
        </authorList>
    </citation>
    <scope>NUCLEOTIDE SEQUENCE</scope>
    <source>
        <strain evidence="4">M600PL45_2</strain>
    </source>
</reference>
<evidence type="ECO:0000256" key="2">
    <source>
        <dbReference type="SAM" id="Phobius"/>
    </source>
</evidence>
<dbReference type="Gene3D" id="3.40.50.300">
    <property type="entry name" value="P-loop containing nucleotide triphosphate hydrolases"/>
    <property type="match status" value="1"/>
</dbReference>
<dbReference type="Proteomes" id="UP001166784">
    <property type="component" value="Unassembled WGS sequence"/>
</dbReference>
<evidence type="ECO:0000259" key="3">
    <source>
        <dbReference type="Pfam" id="PF05729"/>
    </source>
</evidence>
<proteinExistence type="predicted"/>
<dbReference type="Pfam" id="PF05729">
    <property type="entry name" value="NACHT"/>
    <property type="match status" value="1"/>
</dbReference>
<dbReference type="InterPro" id="IPR007111">
    <property type="entry name" value="NACHT_NTPase"/>
</dbReference>